<dbReference type="Pfam" id="PF13473">
    <property type="entry name" value="Cupredoxin_1"/>
    <property type="match status" value="1"/>
</dbReference>
<name>A0A941ISM2_9ACTN</name>
<dbReference type="AlphaFoldDB" id="A0A941ISM2"/>
<dbReference type="EMBL" id="JAGSOG010000147">
    <property type="protein sequence ID" value="MBR7836532.1"/>
    <property type="molecule type" value="Genomic_DNA"/>
</dbReference>
<proteinExistence type="predicted"/>
<evidence type="ECO:0000313" key="3">
    <source>
        <dbReference type="Proteomes" id="UP000675781"/>
    </source>
</evidence>
<dbReference type="PANTHER" id="PTHR36507:SF1">
    <property type="entry name" value="BLL1555 PROTEIN"/>
    <property type="match status" value="1"/>
</dbReference>
<evidence type="ECO:0000313" key="2">
    <source>
        <dbReference type="EMBL" id="MBR7836532.1"/>
    </source>
</evidence>
<evidence type="ECO:0000259" key="1">
    <source>
        <dbReference type="Pfam" id="PF13473"/>
    </source>
</evidence>
<accession>A0A941ISM2</accession>
<dbReference type="InterPro" id="IPR052721">
    <property type="entry name" value="ET_Amicyanin"/>
</dbReference>
<feature type="domain" description="EfeO-type cupredoxin-like" evidence="1">
    <location>
        <begin position="65"/>
        <end position="145"/>
    </location>
</feature>
<dbReference type="InterPro" id="IPR028096">
    <property type="entry name" value="EfeO_Cupredoxin"/>
</dbReference>
<gene>
    <name evidence="2" type="ORF">KDL01_24855</name>
</gene>
<dbReference type="Proteomes" id="UP000675781">
    <property type="component" value="Unassembled WGS sequence"/>
</dbReference>
<organism evidence="2 3">
    <name type="scientific">Actinospica durhamensis</name>
    <dbReference type="NCBI Taxonomy" id="1508375"/>
    <lineage>
        <taxon>Bacteria</taxon>
        <taxon>Bacillati</taxon>
        <taxon>Actinomycetota</taxon>
        <taxon>Actinomycetes</taxon>
        <taxon>Catenulisporales</taxon>
        <taxon>Actinospicaceae</taxon>
        <taxon>Actinospica</taxon>
    </lineage>
</organism>
<sequence>MRGKEGTPSSPAGRIYPVYPSRRSLLAAFGGSVFLLGGCSSGSGSSSSPTTGTGATGTGAVAGDTITIQNFAFSPATLTVAAGSTVTVTNKDSVTHTVTSSDSPKAFNTGDVPAGTTTTFTAPSKAGTYAYTCTIHPYMHGTLTVQ</sequence>
<keyword evidence="3" id="KW-1185">Reference proteome</keyword>
<dbReference type="InterPro" id="IPR008972">
    <property type="entry name" value="Cupredoxin"/>
</dbReference>
<dbReference type="Gene3D" id="2.60.40.420">
    <property type="entry name" value="Cupredoxins - blue copper proteins"/>
    <property type="match status" value="1"/>
</dbReference>
<dbReference type="SUPFAM" id="SSF49503">
    <property type="entry name" value="Cupredoxins"/>
    <property type="match status" value="1"/>
</dbReference>
<dbReference type="PANTHER" id="PTHR36507">
    <property type="entry name" value="BLL1555 PROTEIN"/>
    <property type="match status" value="1"/>
</dbReference>
<comment type="caution">
    <text evidence="2">The sequence shown here is derived from an EMBL/GenBank/DDBJ whole genome shotgun (WGS) entry which is preliminary data.</text>
</comment>
<reference evidence="2" key="1">
    <citation type="submission" date="2021-04" db="EMBL/GenBank/DDBJ databases">
        <title>Genome based classification of Actinospica acidithermotolerans sp. nov., an actinobacterium isolated from an Indonesian hot spring.</title>
        <authorList>
            <person name="Kusuma A.B."/>
            <person name="Putra K.E."/>
            <person name="Nafisah S."/>
            <person name="Loh J."/>
            <person name="Nouioui I."/>
            <person name="Goodfellow M."/>
        </authorList>
    </citation>
    <scope>NUCLEOTIDE SEQUENCE</scope>
    <source>
        <strain evidence="2">CSCA 57</strain>
    </source>
</reference>
<protein>
    <submittedName>
        <fullName evidence="2">Cupredoxin domain-containing protein</fullName>
    </submittedName>
</protein>